<evidence type="ECO:0000256" key="4">
    <source>
        <dbReference type="ARBA" id="ARBA00023143"/>
    </source>
</evidence>
<dbReference type="PANTHER" id="PTHR30435">
    <property type="entry name" value="FLAGELLAR PROTEIN"/>
    <property type="match status" value="1"/>
</dbReference>
<dbReference type="Pfam" id="PF06429">
    <property type="entry name" value="Flg_bbr_C"/>
    <property type="match status" value="1"/>
</dbReference>
<dbReference type="SUPFAM" id="SSF117143">
    <property type="entry name" value="Flagellar hook protein flgE"/>
    <property type="match status" value="1"/>
</dbReference>
<dbReference type="InterPro" id="IPR011491">
    <property type="entry name" value="FlgE_D2"/>
</dbReference>
<keyword evidence="10" id="KW-1185">Reference proteome</keyword>
<feature type="domain" description="Flagellar basal-body/hook protein C-terminal" evidence="6">
    <location>
        <begin position="445"/>
        <end position="487"/>
    </location>
</feature>
<feature type="domain" description="Flagellar hook protein FlgE D2" evidence="7">
    <location>
        <begin position="148"/>
        <end position="369"/>
    </location>
</feature>
<keyword evidence="4 5" id="KW-0975">Bacterial flagellum</keyword>
<dbReference type="GO" id="GO:0009425">
    <property type="term" value="C:bacterial-type flagellum basal body"/>
    <property type="evidence" value="ECO:0007669"/>
    <property type="project" value="UniProtKB-SubCell"/>
</dbReference>
<dbReference type="InterPro" id="IPR053967">
    <property type="entry name" value="LlgE_F_G-like_D1"/>
</dbReference>
<dbReference type="GO" id="GO:0009424">
    <property type="term" value="C:bacterial-type flagellum hook"/>
    <property type="evidence" value="ECO:0007669"/>
    <property type="project" value="TreeGrafter"/>
</dbReference>
<dbReference type="InterPro" id="IPR010930">
    <property type="entry name" value="Flg_bb/hook_C_dom"/>
</dbReference>
<evidence type="ECO:0000259" key="7">
    <source>
        <dbReference type="Pfam" id="PF07559"/>
    </source>
</evidence>
<dbReference type="InterPro" id="IPR020013">
    <property type="entry name" value="Flagellar_FlgE/F/G"/>
</dbReference>
<dbReference type="Proteomes" id="UP000215188">
    <property type="component" value="Unassembled WGS sequence"/>
</dbReference>
<comment type="subcellular location">
    <subcellularLocation>
        <location evidence="1 5">Bacterial flagellum basal body</location>
    </subcellularLocation>
</comment>
<evidence type="ECO:0000313" key="9">
    <source>
        <dbReference type="EMBL" id="OXL15568.1"/>
    </source>
</evidence>
<comment type="function">
    <text evidence="5">A flexible structure which links the flagellar filament to the drive apparatus in the basal body.</text>
</comment>
<dbReference type="GO" id="GO:0005829">
    <property type="term" value="C:cytosol"/>
    <property type="evidence" value="ECO:0007669"/>
    <property type="project" value="TreeGrafter"/>
</dbReference>
<dbReference type="Gene3D" id="2.60.98.20">
    <property type="entry name" value="Flagellar hook protein FlgE"/>
    <property type="match status" value="1"/>
</dbReference>
<reference evidence="9 10" key="1">
    <citation type="submission" date="2017-06" db="EMBL/GenBank/DDBJ databases">
        <title>Reclassification of a Polynucleobacter cosmopolitanus strain isolated from tropical Lake Victoria as Polynucleobacter victoriensis comb. nov.</title>
        <authorList>
            <person name="Hahn M.W."/>
        </authorList>
    </citation>
    <scope>NUCLEOTIDE SEQUENCE [LARGE SCALE GENOMIC DNA]</scope>
    <source>
        <strain evidence="9 10">MWH-MoIso2</strain>
    </source>
</reference>
<dbReference type="NCBIfam" id="TIGR03506">
    <property type="entry name" value="FlgEFG_subfam"/>
    <property type="match status" value="1"/>
</dbReference>
<evidence type="ECO:0000256" key="5">
    <source>
        <dbReference type="RuleBase" id="RU362116"/>
    </source>
</evidence>
<dbReference type="EMBL" id="NJGG01000001">
    <property type="protein sequence ID" value="OXL15568.1"/>
    <property type="molecule type" value="Genomic_DNA"/>
</dbReference>
<evidence type="ECO:0000256" key="3">
    <source>
        <dbReference type="ARBA" id="ARBA00019015"/>
    </source>
</evidence>
<evidence type="ECO:0000313" key="10">
    <source>
        <dbReference type="Proteomes" id="UP000215188"/>
    </source>
</evidence>
<dbReference type="OrthoDB" id="9804559at2"/>
<proteinExistence type="inferred from homology"/>
<feature type="domain" description="Flagellar hook protein FlgE/F/G-like D1" evidence="8">
    <location>
        <begin position="74"/>
        <end position="129"/>
    </location>
</feature>
<dbReference type="Pfam" id="PF22692">
    <property type="entry name" value="LlgE_F_G_D1"/>
    <property type="match status" value="1"/>
</dbReference>
<accession>A0A229FVH6</accession>
<name>A0A229FVH6_9BURK</name>
<comment type="caution">
    <text evidence="9">The sequence shown here is derived from an EMBL/GenBank/DDBJ whole genome shotgun (WGS) entry which is preliminary data.</text>
</comment>
<evidence type="ECO:0000259" key="6">
    <source>
        <dbReference type="Pfam" id="PF06429"/>
    </source>
</evidence>
<gene>
    <name evidence="9" type="ORF">AOC33_00250</name>
</gene>
<evidence type="ECO:0000256" key="1">
    <source>
        <dbReference type="ARBA" id="ARBA00004117"/>
    </source>
</evidence>
<organism evidence="9 10">
    <name type="scientific">Polynucleobacter cosmopolitanus</name>
    <dbReference type="NCBI Taxonomy" id="351345"/>
    <lineage>
        <taxon>Bacteria</taxon>
        <taxon>Pseudomonadati</taxon>
        <taxon>Pseudomonadota</taxon>
        <taxon>Betaproteobacteria</taxon>
        <taxon>Burkholderiales</taxon>
        <taxon>Burkholderiaceae</taxon>
        <taxon>Polynucleobacter</taxon>
    </lineage>
</organism>
<dbReference type="GO" id="GO:0071978">
    <property type="term" value="P:bacterial-type flagellum-dependent swarming motility"/>
    <property type="evidence" value="ECO:0007669"/>
    <property type="project" value="TreeGrafter"/>
</dbReference>
<evidence type="ECO:0000256" key="2">
    <source>
        <dbReference type="ARBA" id="ARBA00009677"/>
    </source>
</evidence>
<dbReference type="InterPro" id="IPR037058">
    <property type="entry name" value="Falgellar_hook_FlgE_sf"/>
</dbReference>
<dbReference type="AlphaFoldDB" id="A0A229FVH6"/>
<dbReference type="RefSeq" id="WP_089514607.1">
    <property type="nucleotide sequence ID" value="NZ_NJGG01000001.1"/>
</dbReference>
<dbReference type="InterPro" id="IPR037925">
    <property type="entry name" value="FlgE/F/G-like"/>
</dbReference>
<dbReference type="Pfam" id="PF07559">
    <property type="entry name" value="FlgE_D2"/>
    <property type="match status" value="1"/>
</dbReference>
<evidence type="ECO:0000259" key="8">
    <source>
        <dbReference type="Pfam" id="PF22692"/>
    </source>
</evidence>
<comment type="similarity">
    <text evidence="2 5">Belongs to the flagella basal body rod proteins family.</text>
</comment>
<sequence length="489" mass="51535">MFQLNPTLLNTASLNLEVVGNNITNSGVSGYKSSDFESALAGAVRSSQGAQIKGAKINMSQGSIVASVSPLSMAINGGGFFKVQKIDGSYTYTRDGSFQMDKLGFIINANGDKLIGFPDAATNAQGVLQIDTAKNPPEVSTLAKIEMNLPAEETQISNAITFDTADTTSFNNTTSSIVYDPVGVAKVIQTYYRYEEEKVKTASLTAGVASMTVPTANLPGLKVGQRVTGTGIPDNTFIQSINTNTGVVGISNAATVTSGSATITVPTHWEAYIYSNSQEIAKLNFVFNADGTINKNDTHVASTSYSKELDLPTPQPVVAAVWDVAKGQLTFDIPQGLSGEAITALPLDFSDVTKYAGDFTASSTQIDGYPPGSLLGISVERDGKILARYGNGQQQVQAQVMLANFKNPNGLEVARDNQFLSTLASGVEDAGAPGQYGTGAIEGSSVEQSNVDLTGEMIKLIAAQRNYQSVAQLIKKQDEVLQTAINIGQ</sequence>
<protein>
    <recommendedName>
        <fullName evidence="3 5">Flagellar hook protein FlgE</fullName>
    </recommendedName>
</protein>
<dbReference type="PANTHER" id="PTHR30435:SF1">
    <property type="entry name" value="FLAGELLAR HOOK PROTEIN FLGE"/>
    <property type="match status" value="1"/>
</dbReference>